<feature type="domain" description="FecR N-terminal" evidence="2">
    <location>
        <begin position="19"/>
        <end position="60"/>
    </location>
</feature>
<dbReference type="Pfam" id="PF16220">
    <property type="entry name" value="DUF4880"/>
    <property type="match status" value="1"/>
</dbReference>
<feature type="domain" description="FecR protein" evidence="1">
    <location>
        <begin position="129"/>
        <end position="225"/>
    </location>
</feature>
<evidence type="ECO:0000313" key="3">
    <source>
        <dbReference type="EMBL" id="BBA35809.1"/>
    </source>
</evidence>
<dbReference type="OrthoDB" id="1099576at2"/>
<organism evidence="3 4">
    <name type="scientific">Methylocaldum marinum</name>
    <dbReference type="NCBI Taxonomy" id="1432792"/>
    <lineage>
        <taxon>Bacteria</taxon>
        <taxon>Pseudomonadati</taxon>
        <taxon>Pseudomonadota</taxon>
        <taxon>Gammaproteobacteria</taxon>
        <taxon>Methylococcales</taxon>
        <taxon>Methylococcaceae</taxon>
        <taxon>Methylocaldum</taxon>
    </lineage>
</organism>
<dbReference type="KEGG" id="mmai:sS8_3877"/>
<sequence>MNASVSSHDRNDIPPHVLDQAIAWLVTLQSGTADTAMRSACEAWRAADPIHERTWQALQAVEQEFRTVSPVFREHAFKTLETAQRHRGIDKRRRKALKLLGVCATGVAVSQFVAGQSPWRHWTAGLGADYVTATGERRAVDLADGTQLMLNTATAVDVKFAPDLRLIILRQGEIFISTGKDVSSSTGRRPFLVETAQGRFEAIGTRFLVRQEESQTRLRVEEGAVALPAKAAGSRVIAESGQEFVVGGAGPMPVTESRFDAIGWIDGALVAKQMRLEDFLAELSHYRDGWLRCDPGVADLRVSGVFQLDDTDHALDALTRSLPVRIERRTRYWVRVIQS</sequence>
<dbReference type="PANTHER" id="PTHR30273:SF2">
    <property type="entry name" value="PROTEIN FECR"/>
    <property type="match status" value="1"/>
</dbReference>
<dbReference type="EMBL" id="AP017928">
    <property type="protein sequence ID" value="BBA35809.1"/>
    <property type="molecule type" value="Genomic_DNA"/>
</dbReference>
<proteinExistence type="predicted"/>
<accession>A0A250L155</accession>
<dbReference type="InterPro" id="IPR006860">
    <property type="entry name" value="FecR"/>
</dbReference>
<evidence type="ECO:0000259" key="1">
    <source>
        <dbReference type="Pfam" id="PF04773"/>
    </source>
</evidence>
<dbReference type="Proteomes" id="UP000266313">
    <property type="component" value="Chromosome"/>
</dbReference>
<dbReference type="InterPro" id="IPR032623">
    <property type="entry name" value="FecR_N"/>
</dbReference>
<dbReference type="InterPro" id="IPR012373">
    <property type="entry name" value="Ferrdict_sens_TM"/>
</dbReference>
<dbReference type="PIRSF" id="PIRSF018266">
    <property type="entry name" value="FecR"/>
    <property type="match status" value="1"/>
</dbReference>
<dbReference type="PANTHER" id="PTHR30273">
    <property type="entry name" value="PERIPLASMIC SIGNAL SENSOR AND SIGMA FACTOR ACTIVATOR FECR-RELATED"/>
    <property type="match status" value="1"/>
</dbReference>
<keyword evidence="4" id="KW-1185">Reference proteome</keyword>
<evidence type="ECO:0000313" key="4">
    <source>
        <dbReference type="Proteomes" id="UP000266313"/>
    </source>
</evidence>
<reference evidence="3 4" key="1">
    <citation type="submission" date="2016-12" db="EMBL/GenBank/DDBJ databases">
        <title>Genome sequencing of Methylocaldum marinum.</title>
        <authorList>
            <person name="Takeuchi M."/>
            <person name="Kamagata Y."/>
            <person name="Hiraoka S."/>
            <person name="Oshima K."/>
            <person name="Hattori M."/>
            <person name="Iwasaki W."/>
        </authorList>
    </citation>
    <scope>NUCLEOTIDE SEQUENCE [LARGE SCALE GENOMIC DNA]</scope>
    <source>
        <strain evidence="3 4">S8</strain>
    </source>
</reference>
<dbReference type="Pfam" id="PF04773">
    <property type="entry name" value="FecR"/>
    <property type="match status" value="1"/>
</dbReference>
<gene>
    <name evidence="3" type="ORF">sS8_3877</name>
</gene>
<dbReference type="Gene3D" id="2.60.120.1440">
    <property type="match status" value="1"/>
</dbReference>
<evidence type="ECO:0000259" key="2">
    <source>
        <dbReference type="Pfam" id="PF16220"/>
    </source>
</evidence>
<protein>
    <submittedName>
        <fullName evidence="3">Anti-sigma factor FoxR</fullName>
    </submittedName>
</protein>
<dbReference type="GO" id="GO:0016989">
    <property type="term" value="F:sigma factor antagonist activity"/>
    <property type="evidence" value="ECO:0007669"/>
    <property type="project" value="TreeGrafter"/>
</dbReference>
<dbReference type="AlphaFoldDB" id="A0A250L155"/>
<dbReference type="RefSeq" id="WP_119631098.1">
    <property type="nucleotide sequence ID" value="NZ_AP017928.1"/>
</dbReference>
<name>A0A250L155_9GAMM</name>